<dbReference type="Pfam" id="PF01926">
    <property type="entry name" value="MMR_HSR1"/>
    <property type="match status" value="1"/>
</dbReference>
<sequence length="378" mass="41590">MNILRLPPALRREVYRCSAACAPITRHLTTTAYNDGWNDGLDIDHAPPTVSKSLLTLSPATLNSYDVSTPPSSTELRHAGAFFTRQPPHILFTTPYFRSFPPSPFPEVAFLGRSNVGKSSLLNALFGRPTEKPAHVSKRPGKTRTMNGYGIGGEGMVGAKARTKEGRVDAKEASDPTWKRFGRGGVVVVDMPGYGAGSRGEWGGEIMKYLEGRKQLRRTFVLVDTAHGLKGSDLQLLLHLRQQGVPHQIVLSKVDKLLYPEPKAPGPQKLHNRLLKLQDTCAELKDKLNEAAAGVGGRSAMHDLLCCSAEKSIDEKGRHRRIGIDELRWSVLTACGLEGKPLVQSKIQKERNGRRVEAPRTRQRADTGGEEEYMPMDA</sequence>
<dbReference type="KEGG" id="ffu:CLAFUR5_06459"/>
<dbReference type="PANTHER" id="PTHR46498">
    <property type="entry name" value="GTP-BINDING PROTEIN 8"/>
    <property type="match status" value="1"/>
</dbReference>
<keyword evidence="1" id="KW-0479">Metal-binding</keyword>
<feature type="compositionally biased region" description="Acidic residues" evidence="5">
    <location>
        <begin position="368"/>
        <end position="378"/>
    </location>
</feature>
<dbReference type="RefSeq" id="XP_047761774.1">
    <property type="nucleotide sequence ID" value="XM_047905607.1"/>
</dbReference>
<feature type="region of interest" description="Disordered" evidence="5">
    <location>
        <begin position="131"/>
        <end position="175"/>
    </location>
</feature>
<dbReference type="OrthoDB" id="391988at2759"/>
<keyword evidence="3" id="KW-0460">Magnesium</keyword>
<feature type="compositionally biased region" description="Basic and acidic residues" evidence="5">
    <location>
        <begin position="162"/>
        <end position="175"/>
    </location>
</feature>
<organism evidence="7 8">
    <name type="scientific">Passalora fulva</name>
    <name type="common">Tomato leaf mold</name>
    <name type="synonym">Cladosporium fulvum</name>
    <dbReference type="NCBI Taxonomy" id="5499"/>
    <lineage>
        <taxon>Eukaryota</taxon>
        <taxon>Fungi</taxon>
        <taxon>Dikarya</taxon>
        <taxon>Ascomycota</taxon>
        <taxon>Pezizomycotina</taxon>
        <taxon>Dothideomycetes</taxon>
        <taxon>Dothideomycetidae</taxon>
        <taxon>Mycosphaerellales</taxon>
        <taxon>Mycosphaerellaceae</taxon>
        <taxon>Fulvia</taxon>
    </lineage>
</organism>
<dbReference type="InterPro" id="IPR006073">
    <property type="entry name" value="GTP-bd"/>
</dbReference>
<evidence type="ECO:0000256" key="3">
    <source>
        <dbReference type="ARBA" id="ARBA00022842"/>
    </source>
</evidence>
<protein>
    <submittedName>
        <fullName evidence="7">GTP-binding protein EngB</fullName>
    </submittedName>
</protein>
<accession>A0A9Q8LIV1</accession>
<feature type="domain" description="EngB-type G" evidence="6">
    <location>
        <begin position="104"/>
        <end position="311"/>
    </location>
</feature>
<dbReference type="GO" id="GO:0005525">
    <property type="term" value="F:GTP binding"/>
    <property type="evidence" value="ECO:0007669"/>
    <property type="project" value="UniProtKB-KW"/>
</dbReference>
<dbReference type="InterPro" id="IPR052279">
    <property type="entry name" value="EngB_GTPase"/>
</dbReference>
<keyword evidence="8" id="KW-1185">Reference proteome</keyword>
<dbReference type="Gene3D" id="3.40.50.300">
    <property type="entry name" value="P-loop containing nucleotide triphosphate hydrolases"/>
    <property type="match status" value="1"/>
</dbReference>
<gene>
    <name evidence="7" type="ORF">CLAFUR5_06459</name>
</gene>
<evidence type="ECO:0000256" key="4">
    <source>
        <dbReference type="ARBA" id="ARBA00023134"/>
    </source>
</evidence>
<dbReference type="PROSITE" id="PS51706">
    <property type="entry name" value="G_ENGB"/>
    <property type="match status" value="1"/>
</dbReference>
<evidence type="ECO:0000256" key="5">
    <source>
        <dbReference type="SAM" id="MobiDB-lite"/>
    </source>
</evidence>
<keyword evidence="2" id="KW-0547">Nucleotide-binding</keyword>
<proteinExistence type="predicted"/>
<reference evidence="7" key="2">
    <citation type="journal article" date="2022" name="Microb. Genom.">
        <title>A chromosome-scale genome assembly of the tomato pathogen Cladosporium fulvum reveals a compartmentalized genome architecture and the presence of a dispensable chromosome.</title>
        <authorList>
            <person name="Zaccaron A.Z."/>
            <person name="Chen L.H."/>
            <person name="Samaras A."/>
            <person name="Stergiopoulos I."/>
        </authorList>
    </citation>
    <scope>NUCLEOTIDE SEQUENCE</scope>
    <source>
        <strain evidence="7">Race5_Kim</strain>
    </source>
</reference>
<dbReference type="InterPro" id="IPR027417">
    <property type="entry name" value="P-loop_NTPase"/>
</dbReference>
<evidence type="ECO:0000256" key="2">
    <source>
        <dbReference type="ARBA" id="ARBA00022741"/>
    </source>
</evidence>
<keyword evidence="4" id="KW-0342">GTP-binding</keyword>
<evidence type="ECO:0000256" key="1">
    <source>
        <dbReference type="ARBA" id="ARBA00022723"/>
    </source>
</evidence>
<feature type="compositionally biased region" description="Basic and acidic residues" evidence="5">
    <location>
        <begin position="348"/>
        <end position="367"/>
    </location>
</feature>
<dbReference type="PANTHER" id="PTHR46498:SF1">
    <property type="entry name" value="GTP-BINDING PROTEIN 8"/>
    <property type="match status" value="1"/>
</dbReference>
<evidence type="ECO:0000313" key="8">
    <source>
        <dbReference type="Proteomes" id="UP000756132"/>
    </source>
</evidence>
<dbReference type="OMA" id="LCYYWDT"/>
<dbReference type="AlphaFoldDB" id="A0A9Q8LIV1"/>
<dbReference type="Proteomes" id="UP000756132">
    <property type="component" value="Chromosome 5"/>
</dbReference>
<evidence type="ECO:0000313" key="7">
    <source>
        <dbReference type="EMBL" id="UJO17408.1"/>
    </source>
</evidence>
<dbReference type="GO" id="GO:0046872">
    <property type="term" value="F:metal ion binding"/>
    <property type="evidence" value="ECO:0007669"/>
    <property type="project" value="UniProtKB-KW"/>
</dbReference>
<evidence type="ECO:0000259" key="6">
    <source>
        <dbReference type="PROSITE" id="PS51706"/>
    </source>
</evidence>
<feature type="region of interest" description="Disordered" evidence="5">
    <location>
        <begin position="348"/>
        <end position="378"/>
    </location>
</feature>
<dbReference type="SUPFAM" id="SSF52540">
    <property type="entry name" value="P-loop containing nucleoside triphosphate hydrolases"/>
    <property type="match status" value="1"/>
</dbReference>
<dbReference type="EMBL" id="CP090167">
    <property type="protein sequence ID" value="UJO17408.1"/>
    <property type="molecule type" value="Genomic_DNA"/>
</dbReference>
<dbReference type="InterPro" id="IPR030393">
    <property type="entry name" value="G_ENGB_dom"/>
</dbReference>
<name>A0A9Q8LIV1_PASFU</name>
<reference evidence="7" key="1">
    <citation type="submission" date="2021-12" db="EMBL/GenBank/DDBJ databases">
        <authorList>
            <person name="Zaccaron A."/>
            <person name="Stergiopoulos I."/>
        </authorList>
    </citation>
    <scope>NUCLEOTIDE SEQUENCE</scope>
    <source>
        <strain evidence="7">Race5_Kim</strain>
    </source>
</reference>
<dbReference type="GO" id="GO:0005739">
    <property type="term" value="C:mitochondrion"/>
    <property type="evidence" value="ECO:0007669"/>
    <property type="project" value="TreeGrafter"/>
</dbReference>
<dbReference type="GeneID" id="71986337"/>